<protein>
    <recommendedName>
        <fullName evidence="3">IS4 family transposase</fullName>
    </recommendedName>
</protein>
<dbReference type="EMBL" id="JAPDDT010000013">
    <property type="protein sequence ID" value="MCW1925209.1"/>
    <property type="molecule type" value="Genomic_DNA"/>
</dbReference>
<organism evidence="1 2">
    <name type="scientific">Luteolibacter arcticus</name>
    <dbReference type="NCBI Taxonomy" id="1581411"/>
    <lineage>
        <taxon>Bacteria</taxon>
        <taxon>Pseudomonadati</taxon>
        <taxon>Verrucomicrobiota</taxon>
        <taxon>Verrucomicrobiia</taxon>
        <taxon>Verrucomicrobiales</taxon>
        <taxon>Verrucomicrobiaceae</taxon>
        <taxon>Luteolibacter</taxon>
    </lineage>
</organism>
<gene>
    <name evidence="1" type="ORF">OKA05_21800</name>
</gene>
<feature type="non-terminal residue" evidence="1">
    <location>
        <position position="1"/>
    </location>
</feature>
<dbReference type="RefSeq" id="WP_264489317.1">
    <property type="nucleotide sequence ID" value="NZ_JAPDDT010000013.1"/>
</dbReference>
<dbReference type="Proteomes" id="UP001320876">
    <property type="component" value="Unassembled WGS sequence"/>
</dbReference>
<evidence type="ECO:0000313" key="2">
    <source>
        <dbReference type="Proteomes" id="UP001320876"/>
    </source>
</evidence>
<name>A0ABT3GNZ1_9BACT</name>
<keyword evidence="2" id="KW-1185">Reference proteome</keyword>
<accession>A0ABT3GNZ1</accession>
<evidence type="ECO:0000313" key="1">
    <source>
        <dbReference type="EMBL" id="MCW1925209.1"/>
    </source>
</evidence>
<evidence type="ECO:0008006" key="3">
    <source>
        <dbReference type="Google" id="ProtNLM"/>
    </source>
</evidence>
<sequence length="72" mass="8331">VMELGRDLIDDAARAEWTRRVLAELMVTALIPDRKPRSCDRGLRQPTKNWKKIRHPTSIPLVKKITLDLTEP</sequence>
<proteinExistence type="predicted"/>
<comment type="caution">
    <text evidence="1">The sequence shown here is derived from an EMBL/GenBank/DDBJ whole genome shotgun (WGS) entry which is preliminary data.</text>
</comment>
<reference evidence="1 2" key="1">
    <citation type="submission" date="2022-10" db="EMBL/GenBank/DDBJ databases">
        <title>Luteolibacter arcticus strain CCTCC AB 2014275, whole genome shotgun sequencing project.</title>
        <authorList>
            <person name="Zhao G."/>
            <person name="Shen L."/>
        </authorList>
    </citation>
    <scope>NUCLEOTIDE SEQUENCE [LARGE SCALE GENOMIC DNA]</scope>
    <source>
        <strain evidence="1 2">CCTCC AB 2014275</strain>
    </source>
</reference>